<keyword evidence="3" id="KW-0255">Endonuclease</keyword>
<keyword evidence="1" id="KW-0472">Membrane</keyword>
<organism evidence="3">
    <name type="scientific">Streptomyces sp. gb1(2016)</name>
    <dbReference type="NCBI Taxonomy" id="1828321"/>
    <lineage>
        <taxon>Bacteria</taxon>
        <taxon>Bacillati</taxon>
        <taxon>Actinomycetota</taxon>
        <taxon>Actinomycetes</taxon>
        <taxon>Kitasatosporales</taxon>
        <taxon>Streptomycetaceae</taxon>
        <taxon>Streptomyces</taxon>
    </lineage>
</organism>
<feature type="transmembrane region" description="Helical" evidence="1">
    <location>
        <begin position="85"/>
        <end position="106"/>
    </location>
</feature>
<protein>
    <submittedName>
        <fullName evidence="3">Endonuclease/exonuclease/phosphatase family protein</fullName>
    </submittedName>
</protein>
<sequence length="340" mass="36147">MTNTLTDNRRYPGRRRSLRRRGRAWALLACGLLAAAPATLLVVRLAGLDAGTPFAMPMVLFPCSTVLGVLVLGAMAAVPALRLRWALAVLTTVVVAHGALLAPRFVPARQHVSAGSAELRVATVNADGGRADARALVELIRTERIDVLAVEQMPSAGVDALDEAGLGALMPYRELHPEYDSSLYSRHPLSDSGTTDVDTAWPQTTAEVTVGGHTVQLVAVHTYYPLGDTKRWSRDMAALTSVARRSGPDTVFLGDFNASLDHSPMRKLLSAGLTDTHAELGRGWARTWPVGHALVPPLVQLDHVLHGSGLAGVSVGEHTVPGTDHRAVVAVLAPLPANQR</sequence>
<feature type="transmembrane region" description="Helical" evidence="1">
    <location>
        <begin position="59"/>
        <end position="78"/>
    </location>
</feature>
<dbReference type="InterPro" id="IPR005135">
    <property type="entry name" value="Endo/exonuclease/phosphatase"/>
</dbReference>
<dbReference type="InterPro" id="IPR036691">
    <property type="entry name" value="Endo/exonu/phosph_ase_sf"/>
</dbReference>
<dbReference type="Pfam" id="PF03372">
    <property type="entry name" value="Exo_endo_phos"/>
    <property type="match status" value="1"/>
</dbReference>
<dbReference type="Gene3D" id="3.60.10.10">
    <property type="entry name" value="Endonuclease/exonuclease/phosphatase"/>
    <property type="match status" value="1"/>
</dbReference>
<gene>
    <name evidence="3" type="ORF">EAO74_23745</name>
</gene>
<keyword evidence="3" id="KW-0378">Hydrolase</keyword>
<keyword evidence="1" id="KW-1133">Transmembrane helix</keyword>
<dbReference type="GO" id="GO:0004527">
    <property type="term" value="F:exonuclease activity"/>
    <property type="evidence" value="ECO:0007669"/>
    <property type="project" value="UniProtKB-KW"/>
</dbReference>
<feature type="transmembrane region" description="Helical" evidence="1">
    <location>
        <begin position="24"/>
        <end position="47"/>
    </location>
</feature>
<keyword evidence="1" id="KW-0812">Transmembrane</keyword>
<name>A0A652KKS2_9ACTN</name>
<reference evidence="3" key="1">
    <citation type="submission" date="2018-10" db="EMBL/GenBank/DDBJ databases">
        <authorList>
            <person name="Hariharan J."/>
            <person name="Choudoir M.J."/>
            <person name="Diebold P."/>
            <person name="Panke-Buisse K."/>
            <person name="Campbell A.N."/>
            <person name="Buckley D.H."/>
        </authorList>
    </citation>
    <scope>NUCLEOTIDE SEQUENCE</scope>
    <source>
        <strain evidence="3">Gb1</strain>
    </source>
</reference>
<dbReference type="AlphaFoldDB" id="A0A652KKS2"/>
<accession>A0A652KKS2</accession>
<evidence type="ECO:0000313" key="3">
    <source>
        <dbReference type="EMBL" id="TXS23598.1"/>
    </source>
</evidence>
<dbReference type="EMBL" id="RDBM01000037">
    <property type="protein sequence ID" value="TXS23598.1"/>
    <property type="molecule type" value="Genomic_DNA"/>
</dbReference>
<evidence type="ECO:0000259" key="2">
    <source>
        <dbReference type="Pfam" id="PF03372"/>
    </source>
</evidence>
<evidence type="ECO:0000256" key="1">
    <source>
        <dbReference type="SAM" id="Phobius"/>
    </source>
</evidence>
<dbReference type="GO" id="GO:0004519">
    <property type="term" value="F:endonuclease activity"/>
    <property type="evidence" value="ECO:0007669"/>
    <property type="project" value="UniProtKB-KW"/>
</dbReference>
<keyword evidence="3" id="KW-0540">Nuclease</keyword>
<comment type="caution">
    <text evidence="3">The sequence shown here is derived from an EMBL/GenBank/DDBJ whole genome shotgun (WGS) entry which is preliminary data.</text>
</comment>
<feature type="domain" description="Endonuclease/exonuclease/phosphatase" evidence="2">
    <location>
        <begin position="122"/>
        <end position="325"/>
    </location>
</feature>
<keyword evidence="3" id="KW-0269">Exonuclease</keyword>
<proteinExistence type="predicted"/>
<dbReference type="SUPFAM" id="SSF56219">
    <property type="entry name" value="DNase I-like"/>
    <property type="match status" value="1"/>
</dbReference>
<dbReference type="RefSeq" id="WP_147984736.1">
    <property type="nucleotide sequence ID" value="NZ_RDBM01000037.1"/>
</dbReference>